<gene>
    <name evidence="6" type="ORF">L613_002200000370</name>
</gene>
<evidence type="ECO:0000313" key="6">
    <source>
        <dbReference type="EMBL" id="TWH10936.1"/>
    </source>
</evidence>
<evidence type="ECO:0000256" key="1">
    <source>
        <dbReference type="ARBA" id="ARBA00004370"/>
    </source>
</evidence>
<dbReference type="AlphaFoldDB" id="A0A562DMZ0"/>
<dbReference type="GO" id="GO:0016020">
    <property type="term" value="C:membrane"/>
    <property type="evidence" value="ECO:0007669"/>
    <property type="project" value="UniProtKB-SubCell"/>
</dbReference>
<keyword evidence="4" id="KW-0472">Membrane</keyword>
<comment type="subcellular location">
    <subcellularLocation>
        <location evidence="1">Membrane</location>
    </subcellularLocation>
</comment>
<organism evidence="6 7">
    <name type="scientific">Pseudoxanthomonas taiwanensis J19</name>
    <dbReference type="NCBI Taxonomy" id="935569"/>
    <lineage>
        <taxon>Bacteria</taxon>
        <taxon>Pseudomonadati</taxon>
        <taxon>Pseudomonadota</taxon>
        <taxon>Gammaproteobacteria</taxon>
        <taxon>Lysobacterales</taxon>
        <taxon>Lysobacteraceae</taxon>
        <taxon>Pseudoxanthomonas</taxon>
    </lineage>
</organism>
<evidence type="ECO:0000313" key="7">
    <source>
        <dbReference type="Proteomes" id="UP000321583"/>
    </source>
</evidence>
<feature type="domain" description="CHASE" evidence="5">
    <location>
        <begin position="126"/>
        <end position="221"/>
    </location>
</feature>
<keyword evidence="3" id="KW-1133">Transmembrane helix</keyword>
<keyword evidence="2" id="KW-0812">Transmembrane</keyword>
<dbReference type="PROSITE" id="PS50839">
    <property type="entry name" value="CHASE"/>
    <property type="match status" value="1"/>
</dbReference>
<dbReference type="Proteomes" id="UP000321583">
    <property type="component" value="Unassembled WGS sequence"/>
</dbReference>
<dbReference type="GO" id="GO:0007165">
    <property type="term" value="P:signal transduction"/>
    <property type="evidence" value="ECO:0007669"/>
    <property type="project" value="UniProtKB-ARBA"/>
</dbReference>
<dbReference type="InterPro" id="IPR042240">
    <property type="entry name" value="CHASE_sf"/>
</dbReference>
<dbReference type="InterPro" id="IPR006189">
    <property type="entry name" value="CHASE_dom"/>
</dbReference>
<dbReference type="SMART" id="SM01079">
    <property type="entry name" value="CHASE"/>
    <property type="match status" value="1"/>
</dbReference>
<evidence type="ECO:0000259" key="5">
    <source>
        <dbReference type="PROSITE" id="PS50839"/>
    </source>
</evidence>
<proteinExistence type="predicted"/>
<comment type="caution">
    <text evidence="6">The sequence shown here is derived from an EMBL/GenBank/DDBJ whole genome shotgun (WGS) entry which is preliminary data.</text>
</comment>
<dbReference type="Pfam" id="PF03924">
    <property type="entry name" value="CHASE"/>
    <property type="match status" value="1"/>
</dbReference>
<keyword evidence="7" id="KW-1185">Reference proteome</keyword>
<dbReference type="RefSeq" id="WP_261793125.1">
    <property type="nucleotide sequence ID" value="NZ_VLJS01000050.1"/>
</dbReference>
<reference evidence="6 7" key="1">
    <citation type="submission" date="2019-07" db="EMBL/GenBank/DDBJ databases">
        <title>Genome sequencing of lignin-degrading bacterial isolates.</title>
        <authorList>
            <person name="Gladden J."/>
        </authorList>
    </citation>
    <scope>NUCLEOTIDE SEQUENCE [LARGE SCALE GENOMIC DNA]</scope>
    <source>
        <strain evidence="6 7">J19</strain>
    </source>
</reference>
<evidence type="ECO:0000256" key="3">
    <source>
        <dbReference type="ARBA" id="ARBA00022989"/>
    </source>
</evidence>
<accession>A0A562DMZ0</accession>
<name>A0A562DMZ0_9GAMM</name>
<evidence type="ECO:0000256" key="2">
    <source>
        <dbReference type="ARBA" id="ARBA00022692"/>
    </source>
</evidence>
<evidence type="ECO:0000256" key="4">
    <source>
        <dbReference type="ARBA" id="ARBA00023136"/>
    </source>
</evidence>
<dbReference type="EMBL" id="VLJS01000050">
    <property type="protein sequence ID" value="TWH10936.1"/>
    <property type="molecule type" value="Genomic_DNA"/>
</dbReference>
<protein>
    <submittedName>
        <fullName evidence="6">CHASE1-domain containing sensor protein</fullName>
    </submittedName>
</protein>
<dbReference type="Gene3D" id="3.30.450.350">
    <property type="entry name" value="CHASE domain"/>
    <property type="match status" value="1"/>
</dbReference>
<dbReference type="GO" id="GO:0003824">
    <property type="term" value="F:catalytic activity"/>
    <property type="evidence" value="ECO:0007669"/>
    <property type="project" value="UniProtKB-ARBA"/>
</dbReference>
<sequence length="295" mass="32461">MTMQDPTPAPSSEAESLRASRLAPRTWALLVLLAGLLCTAEAARRELVAVQSEARAMHRAMGRSAQERLASDLELAAQALRAMQTVFLGSDHVDQAIFDRYQENLRANERMPGHVVTAFARRHPGPSYPYELVTPLAGNEMLLGFDSASQQANLQALERARDTDTVAMSAPFPLMQYRGREGEPALGVTVRLPVYSPGRAPLTVAERRERELGALAISLRLAPTVLGALEGRVLEYMHVELRDLDMPDDDGLIHASEPGLQPPADAQVRLVEFGGRRCCGRARARPATPAWPWWR</sequence>